<accession>A0AB39HA27</accession>
<dbReference type="AlphaFoldDB" id="A0AB39HA27"/>
<keyword evidence="3" id="KW-0804">Transcription</keyword>
<dbReference type="PROSITE" id="PS50977">
    <property type="entry name" value="HTH_TETR_2"/>
    <property type="match status" value="1"/>
</dbReference>
<keyword evidence="1" id="KW-0805">Transcription regulation</keyword>
<dbReference type="KEGG" id="vih:AB0763_11915"/>
<dbReference type="SUPFAM" id="SSF48498">
    <property type="entry name" value="Tetracyclin repressor-like, C-terminal domain"/>
    <property type="match status" value="1"/>
</dbReference>
<dbReference type="GO" id="GO:0003677">
    <property type="term" value="F:DNA binding"/>
    <property type="evidence" value="ECO:0007669"/>
    <property type="project" value="UniProtKB-UniRule"/>
</dbReference>
<name>A0AB39HA27_9VIBR</name>
<sequence>MVNTRNTFQDTRQHILATGYQLVVKQGFHALGLSQLLKTAEVPKGSFYHYFRSKEHFGECLIDFYLEHYTQKLQAIFSHPEHSAYQKILAFFDAWMQVELDTQHGHRCLVVKLSGEVADLSEPMRQGLNRAAERIMARLADLLAQGIEDGSVTALDPKSHARHLYQTWLGACLLHKLSQDVEILENTFALTAKWLSSTSLEVQSPTQYSICK</sequence>
<feature type="DNA-binding region" description="H-T-H motif" evidence="4">
    <location>
        <begin position="32"/>
        <end position="51"/>
    </location>
</feature>
<keyword evidence="2 4" id="KW-0238">DNA-binding</keyword>
<evidence type="ECO:0000313" key="6">
    <source>
        <dbReference type="EMBL" id="XDK24859.1"/>
    </source>
</evidence>
<evidence type="ECO:0000256" key="2">
    <source>
        <dbReference type="ARBA" id="ARBA00023125"/>
    </source>
</evidence>
<dbReference type="Pfam" id="PF00440">
    <property type="entry name" value="TetR_N"/>
    <property type="match status" value="1"/>
</dbReference>
<evidence type="ECO:0000256" key="4">
    <source>
        <dbReference type="PROSITE-ProRule" id="PRU00335"/>
    </source>
</evidence>
<dbReference type="EMBL" id="CP162601">
    <property type="protein sequence ID" value="XDK24859.1"/>
    <property type="molecule type" value="Genomic_DNA"/>
</dbReference>
<evidence type="ECO:0000256" key="1">
    <source>
        <dbReference type="ARBA" id="ARBA00023015"/>
    </source>
</evidence>
<organism evidence="6">
    <name type="scientific">Vibrio sp. HB236076</name>
    <dbReference type="NCBI Taxonomy" id="3232307"/>
    <lineage>
        <taxon>Bacteria</taxon>
        <taxon>Pseudomonadati</taxon>
        <taxon>Pseudomonadota</taxon>
        <taxon>Gammaproteobacteria</taxon>
        <taxon>Vibrionales</taxon>
        <taxon>Vibrionaceae</taxon>
        <taxon>Vibrio</taxon>
    </lineage>
</organism>
<feature type="domain" description="HTH tetR-type" evidence="5">
    <location>
        <begin position="9"/>
        <end position="69"/>
    </location>
</feature>
<evidence type="ECO:0000259" key="5">
    <source>
        <dbReference type="PROSITE" id="PS50977"/>
    </source>
</evidence>
<dbReference type="InterPro" id="IPR011075">
    <property type="entry name" value="TetR_C"/>
</dbReference>
<dbReference type="PANTHER" id="PTHR47506:SF6">
    <property type="entry name" value="HTH-TYPE TRANSCRIPTIONAL REPRESSOR NEMR"/>
    <property type="match status" value="1"/>
</dbReference>
<evidence type="ECO:0000256" key="3">
    <source>
        <dbReference type="ARBA" id="ARBA00023163"/>
    </source>
</evidence>
<dbReference type="SUPFAM" id="SSF46689">
    <property type="entry name" value="Homeodomain-like"/>
    <property type="match status" value="1"/>
</dbReference>
<dbReference type="Pfam" id="PF16925">
    <property type="entry name" value="TetR_C_13"/>
    <property type="match status" value="1"/>
</dbReference>
<dbReference type="Gene3D" id="1.10.357.10">
    <property type="entry name" value="Tetracycline Repressor, domain 2"/>
    <property type="match status" value="1"/>
</dbReference>
<proteinExistence type="predicted"/>
<dbReference type="InterPro" id="IPR036271">
    <property type="entry name" value="Tet_transcr_reg_TetR-rel_C_sf"/>
</dbReference>
<dbReference type="InterPro" id="IPR001647">
    <property type="entry name" value="HTH_TetR"/>
</dbReference>
<protein>
    <submittedName>
        <fullName evidence="6">TetR/AcrR family transcriptional regulator</fullName>
    </submittedName>
</protein>
<dbReference type="InterPro" id="IPR009057">
    <property type="entry name" value="Homeodomain-like_sf"/>
</dbReference>
<reference evidence="6" key="1">
    <citation type="submission" date="2024-07" db="EMBL/GenBank/DDBJ databases">
        <title>Genome Analysis of a Potential Novel Vibrio Species Secreting pH- and Thermo-stable Alginate Lyase and its Application in Producing Alginate Oligosaccharides.</title>
        <authorList>
            <person name="Huang H."/>
            <person name="Bao K."/>
        </authorList>
    </citation>
    <scope>NUCLEOTIDE SEQUENCE</scope>
    <source>
        <strain evidence="6">HB236076</strain>
    </source>
</reference>
<dbReference type="RefSeq" id="WP_306101990.1">
    <property type="nucleotide sequence ID" value="NZ_CP162601.1"/>
</dbReference>
<dbReference type="PANTHER" id="PTHR47506">
    <property type="entry name" value="TRANSCRIPTIONAL REGULATORY PROTEIN"/>
    <property type="match status" value="1"/>
</dbReference>
<gene>
    <name evidence="6" type="ORF">AB0763_11915</name>
</gene>